<dbReference type="PANTHER" id="PTHR48409:SF1">
    <property type="entry name" value="GLYCOSYLTRANSFERASE FAMILY PROTEIN 64 C3"/>
    <property type="match status" value="1"/>
</dbReference>
<organism evidence="6 7">
    <name type="scientific">Cucurbita moschata</name>
    <name type="common">Winter crookneck squash</name>
    <name type="synonym">Cucurbita pepo var. moschata</name>
    <dbReference type="NCBI Taxonomy" id="3662"/>
    <lineage>
        <taxon>Eukaryota</taxon>
        <taxon>Viridiplantae</taxon>
        <taxon>Streptophyta</taxon>
        <taxon>Embryophyta</taxon>
        <taxon>Tracheophyta</taxon>
        <taxon>Spermatophyta</taxon>
        <taxon>Magnoliopsida</taxon>
        <taxon>eudicotyledons</taxon>
        <taxon>Gunneridae</taxon>
        <taxon>Pentapetalae</taxon>
        <taxon>rosids</taxon>
        <taxon>fabids</taxon>
        <taxon>Cucurbitales</taxon>
        <taxon>Cucurbitaceae</taxon>
        <taxon>Cucurbiteae</taxon>
        <taxon>Cucurbita</taxon>
    </lineage>
</organism>
<protein>
    <submittedName>
        <fullName evidence="7">Glycosyltransferase family protein 64 C3</fullName>
    </submittedName>
</protein>
<dbReference type="GO" id="GO:0016757">
    <property type="term" value="F:glycosyltransferase activity"/>
    <property type="evidence" value="ECO:0007669"/>
    <property type="project" value="InterPro"/>
</dbReference>
<dbReference type="PANTHER" id="PTHR48409">
    <property type="entry name" value="GLYCOSYLTRANSFERASE FAMILY PROTEIN 64 C3"/>
    <property type="match status" value="1"/>
</dbReference>
<feature type="signal peptide" evidence="4">
    <location>
        <begin position="1"/>
        <end position="20"/>
    </location>
</feature>
<keyword evidence="4" id="KW-0732">Signal</keyword>
<dbReference type="Pfam" id="PF09258">
    <property type="entry name" value="Glyco_transf_64"/>
    <property type="match status" value="1"/>
</dbReference>
<dbReference type="FunFam" id="3.90.550.10:FF:000221">
    <property type="entry name" value="Glycosyltransferase family protein 47"/>
    <property type="match status" value="1"/>
</dbReference>
<evidence type="ECO:0000313" key="6">
    <source>
        <dbReference type="Proteomes" id="UP000504609"/>
    </source>
</evidence>
<gene>
    <name evidence="7" type="primary">LOC111443351</name>
</gene>
<evidence type="ECO:0000256" key="4">
    <source>
        <dbReference type="SAM" id="SignalP"/>
    </source>
</evidence>
<dbReference type="InterPro" id="IPR015338">
    <property type="entry name" value="GT64_dom"/>
</dbReference>
<name>A0A6J1F9M3_CUCMO</name>
<proteinExistence type="inferred from homology"/>
<dbReference type="GeneID" id="111443351"/>
<dbReference type="Gene3D" id="3.90.550.10">
    <property type="entry name" value="Spore Coat Polysaccharide Biosynthesis Protein SpsA, Chain A"/>
    <property type="match status" value="1"/>
</dbReference>
<evidence type="ECO:0000259" key="5">
    <source>
        <dbReference type="Pfam" id="PF09258"/>
    </source>
</evidence>
<evidence type="ECO:0000256" key="3">
    <source>
        <dbReference type="ARBA" id="ARBA00023157"/>
    </source>
</evidence>
<keyword evidence="6" id="KW-1185">Reference proteome</keyword>
<dbReference type="InterPro" id="IPR029044">
    <property type="entry name" value="Nucleotide-diphossugar_trans"/>
</dbReference>
<comment type="similarity">
    <text evidence="1">Belongs to the glycosyltransferase 64 family.</text>
</comment>
<feature type="chain" id="PRO_5026781794" evidence="4">
    <location>
        <begin position="21"/>
        <end position="330"/>
    </location>
</feature>
<feature type="domain" description="Glycosyl transferase 64" evidence="5">
    <location>
        <begin position="45"/>
        <end position="308"/>
    </location>
</feature>
<evidence type="ECO:0000313" key="7">
    <source>
        <dbReference type="RefSeq" id="XP_022936902.1"/>
    </source>
</evidence>
<dbReference type="KEGG" id="cmos:111443351"/>
<reference evidence="7" key="1">
    <citation type="submission" date="2025-08" db="UniProtKB">
        <authorList>
            <consortium name="RefSeq"/>
        </authorList>
    </citation>
    <scope>IDENTIFICATION</scope>
    <source>
        <tissue evidence="7">Young leaves</tissue>
    </source>
</reference>
<dbReference type="SUPFAM" id="SSF53448">
    <property type="entry name" value="Nucleotide-diphospho-sugar transferases"/>
    <property type="match status" value="1"/>
</dbReference>
<keyword evidence="3" id="KW-1015">Disulfide bond</keyword>
<accession>A0A6J1F9M3</accession>
<keyword evidence="2" id="KW-0808">Transferase</keyword>
<evidence type="ECO:0000256" key="1">
    <source>
        <dbReference type="ARBA" id="ARBA00008700"/>
    </source>
</evidence>
<sequence length="330" mass="37266">MNFKSLTIFILLSFSTAVCSLLKATAAACDAESLPDRRNLRSDQITVLINGYYESRIPLLQSIAATYAASPIVQAVLILWGNPSTSSKTLTQLAQNLTTGPISVIRQSSNSLNSRFLPHKSIQTGAVLICDDDVEIDISSLEFAFRVWGRNPERLVGFFVRSHDLDLSRREWIYTVHQDKYSIVLTKLMILKMEYLFEYTCGGLAAMADMRRVVDRERNCEDILMNFMVADMSNAGPILVAAQRIRDWGDPRNDYDENERLGLGEGVSEVGLSNRKGEHRKRRGRCITEFHRRLGRMPLRYRYGKLVNSVGEQALCRKGGKLVPCDHNVL</sequence>
<evidence type="ECO:0000256" key="2">
    <source>
        <dbReference type="ARBA" id="ARBA00022679"/>
    </source>
</evidence>
<dbReference type="InterPro" id="IPR053318">
    <property type="entry name" value="GT64"/>
</dbReference>
<dbReference type="RefSeq" id="XP_022936902.1">
    <property type="nucleotide sequence ID" value="XM_023081134.1"/>
</dbReference>
<dbReference type="GO" id="GO:0016020">
    <property type="term" value="C:membrane"/>
    <property type="evidence" value="ECO:0007669"/>
    <property type="project" value="InterPro"/>
</dbReference>
<dbReference type="AlphaFoldDB" id="A0A6J1F9M3"/>
<dbReference type="Proteomes" id="UP000504609">
    <property type="component" value="Unplaced"/>
</dbReference>